<sequence length="137" mass="15576">MHVEEVAAIAVDCGLQLHKDVGPGLLESAYQKMLAHLLTKRGLSVEEEIPIPITYDDLIIEQAFRADIVVERKLLIELKSVEKLLPVHRMQVVTYLRFMDLPVALLMNFSAERFKNGLVRIVNNHHDTKGSKLTLHQ</sequence>
<dbReference type="InterPro" id="IPR026350">
    <property type="entry name" value="GxxExxY"/>
</dbReference>
<dbReference type="KEGG" id="acoa:RB602_00610"/>
<reference evidence="1 2" key="1">
    <citation type="submission" date="2023-10" db="EMBL/GenBank/DDBJ databases">
        <title>Complete genome sequence of a Sphingomonadaceae bacterium.</title>
        <authorList>
            <person name="Yan C."/>
        </authorList>
    </citation>
    <scope>NUCLEOTIDE SEQUENCE [LARGE SCALE GENOMIC DNA]</scope>
    <source>
        <strain evidence="1 2">SCSIO 66989</strain>
    </source>
</reference>
<evidence type="ECO:0000313" key="1">
    <source>
        <dbReference type="EMBL" id="WOE75254.1"/>
    </source>
</evidence>
<proteinExistence type="predicted"/>
<evidence type="ECO:0000313" key="2">
    <source>
        <dbReference type="Proteomes" id="UP001302429"/>
    </source>
</evidence>
<dbReference type="Pfam" id="PF13366">
    <property type="entry name" value="PDDEXK_3"/>
    <property type="match status" value="1"/>
</dbReference>
<dbReference type="RefSeq" id="WP_317082001.1">
    <property type="nucleotide sequence ID" value="NZ_CP136594.1"/>
</dbReference>
<name>A0AA97F6E8_9SPHN</name>
<dbReference type="EMBL" id="CP136594">
    <property type="protein sequence ID" value="WOE75254.1"/>
    <property type="molecule type" value="Genomic_DNA"/>
</dbReference>
<keyword evidence="2" id="KW-1185">Reference proteome</keyword>
<dbReference type="NCBIfam" id="TIGR04256">
    <property type="entry name" value="GxxExxY"/>
    <property type="match status" value="1"/>
</dbReference>
<gene>
    <name evidence="1" type="ORF">RB602_00610</name>
</gene>
<protein>
    <submittedName>
        <fullName evidence="1">GxxExxY protein</fullName>
    </submittedName>
</protein>
<dbReference type="Proteomes" id="UP001302429">
    <property type="component" value="Chromosome"/>
</dbReference>
<dbReference type="AlphaFoldDB" id="A0AA97F6E8"/>
<organism evidence="1 2">
    <name type="scientific">Alterisphingorhabdus coralli</name>
    <dbReference type="NCBI Taxonomy" id="3071408"/>
    <lineage>
        <taxon>Bacteria</taxon>
        <taxon>Pseudomonadati</taxon>
        <taxon>Pseudomonadota</taxon>
        <taxon>Alphaproteobacteria</taxon>
        <taxon>Sphingomonadales</taxon>
        <taxon>Sphingomonadaceae</taxon>
        <taxon>Alterisphingorhabdus (ex Yan et al. 2024)</taxon>
    </lineage>
</organism>
<accession>A0AA97F6E8</accession>